<proteinExistence type="predicted"/>
<dbReference type="CDD" id="cd00761">
    <property type="entry name" value="Glyco_tranf_GTA_type"/>
    <property type="match status" value="1"/>
</dbReference>
<evidence type="ECO:0000313" key="2">
    <source>
        <dbReference type="EMBL" id="QHT80835.1"/>
    </source>
</evidence>
<dbReference type="InterPro" id="IPR029044">
    <property type="entry name" value="Nucleotide-diphossugar_trans"/>
</dbReference>
<organism evidence="2">
    <name type="scientific">viral metagenome</name>
    <dbReference type="NCBI Taxonomy" id="1070528"/>
    <lineage>
        <taxon>unclassified sequences</taxon>
        <taxon>metagenomes</taxon>
        <taxon>organismal metagenomes</taxon>
    </lineage>
</organism>
<evidence type="ECO:0000259" key="1">
    <source>
        <dbReference type="Pfam" id="PF00535"/>
    </source>
</evidence>
<name>A0A6C0HL03_9ZZZZ</name>
<dbReference type="AlphaFoldDB" id="A0A6C0HL03"/>
<dbReference type="InterPro" id="IPR001173">
    <property type="entry name" value="Glyco_trans_2-like"/>
</dbReference>
<feature type="domain" description="Glycosyltransferase 2-like" evidence="1">
    <location>
        <begin position="355"/>
        <end position="467"/>
    </location>
</feature>
<dbReference type="EMBL" id="MN739975">
    <property type="protein sequence ID" value="QHT80835.1"/>
    <property type="molecule type" value="Genomic_DNA"/>
</dbReference>
<reference evidence="2" key="1">
    <citation type="journal article" date="2020" name="Nature">
        <title>Giant virus diversity and host interactions through global metagenomics.</title>
        <authorList>
            <person name="Schulz F."/>
            <person name="Roux S."/>
            <person name="Paez-Espino D."/>
            <person name="Jungbluth S."/>
            <person name="Walsh D.A."/>
            <person name="Denef V.J."/>
            <person name="McMahon K.D."/>
            <person name="Konstantinidis K.T."/>
            <person name="Eloe-Fadrosh E.A."/>
            <person name="Kyrpides N.C."/>
            <person name="Woyke T."/>
        </authorList>
    </citation>
    <scope>NUCLEOTIDE SEQUENCE</scope>
    <source>
        <strain evidence="2">GVMAG-M-3300023184-121</strain>
    </source>
</reference>
<protein>
    <recommendedName>
        <fullName evidence="1">Glycosyltransferase 2-like domain-containing protein</fullName>
    </recommendedName>
</protein>
<sequence length="605" mass="68196">MTQPLSITILHDKGNTFGLKEDVAVLEQLMKTLQNPLGQRIQKARLFDYREPFVASDIQFHLEIPIYAAVPWSHTNVLLVNPERWSNAYDAYVHAFDALLFRDSSTAEAFRDELERKGICANRIVVLPWCMAPSTHPMGPSPSKESFVSFIGGSTNKYEYLKQLLPHWRAEDPPLTVYTTRKDVAEGLKAFSQVTVVCQDIDKATRKMLMEEAAGHLVVSAAEGFGYAAAEAERVGAFTIMNAIPVFVDTYMTNSSGIAWMSNIYHHSAQRVSMASPSENVRLELETAFAAFRNADRKAIRAARIHRSSSRFGELCHAALPLLQQLSALVLFRRPEKGVFHCPPLLQLDDCPSITIVTPTYNRKQLIEIAFHNLLATDYPQHLIEWIVIEDNEKTPHLAADKIIDFQIQAPQIRLKYIPIEGRMSIGEKRNCAIREATNDIILFMDDDDHYPPTSFRRRVAWLTKGVKRGETSQSIACCTTLALYDLKHGTSAINVPPFDIPFAQRVSEATLTFKKSAWEERPFPHVSIAEGEGWLEGREDQVIEIPPQQIIVAFTHGANQSSRRIPPTEQPPSCFWGFPKEYLVFIHGLAGVQVEEDTRPASKK</sequence>
<dbReference type="Gene3D" id="3.90.550.10">
    <property type="entry name" value="Spore Coat Polysaccharide Biosynthesis Protein SpsA, Chain A"/>
    <property type="match status" value="1"/>
</dbReference>
<dbReference type="Pfam" id="PF00535">
    <property type="entry name" value="Glycos_transf_2"/>
    <property type="match status" value="1"/>
</dbReference>
<dbReference type="SUPFAM" id="SSF53448">
    <property type="entry name" value="Nucleotide-diphospho-sugar transferases"/>
    <property type="match status" value="1"/>
</dbReference>
<accession>A0A6C0HL03</accession>